<dbReference type="PROSITE" id="PS50893">
    <property type="entry name" value="ABC_TRANSPORTER_2"/>
    <property type="match status" value="1"/>
</dbReference>
<keyword evidence="14" id="KW-1185">Reference proteome</keyword>
<dbReference type="InterPro" id="IPR039421">
    <property type="entry name" value="Type_1_exporter"/>
</dbReference>
<dbReference type="SUPFAM" id="SSF90123">
    <property type="entry name" value="ABC transporter transmembrane region"/>
    <property type="match status" value="1"/>
</dbReference>
<dbReference type="SUPFAM" id="SSF52540">
    <property type="entry name" value="P-loop containing nucleoside triphosphate hydrolases"/>
    <property type="match status" value="1"/>
</dbReference>
<feature type="transmembrane region" description="Helical" evidence="10">
    <location>
        <begin position="271"/>
        <end position="298"/>
    </location>
</feature>
<dbReference type="Pfam" id="PF00005">
    <property type="entry name" value="ABC_tran"/>
    <property type="match status" value="1"/>
</dbReference>
<evidence type="ECO:0000256" key="6">
    <source>
        <dbReference type="ARBA" id="ARBA00022840"/>
    </source>
</evidence>
<dbReference type="InterPro" id="IPR003439">
    <property type="entry name" value="ABC_transporter-like_ATP-bd"/>
</dbReference>
<dbReference type="EMBL" id="PPXC01000014">
    <property type="protein sequence ID" value="POH72372.1"/>
    <property type="molecule type" value="Genomic_DNA"/>
</dbReference>
<proteinExistence type="predicted"/>
<reference evidence="13 14" key="1">
    <citation type="submission" date="2018-01" db="EMBL/GenBank/DDBJ databases">
        <title>Arthrobacter sp. nov., from glaciers in China.</title>
        <authorList>
            <person name="Liu Q."/>
            <person name="Xin Y.-H."/>
        </authorList>
    </citation>
    <scope>NUCLEOTIDE SEQUENCE [LARGE SCALE GENOMIC DNA]</scope>
    <source>
        <strain evidence="13 14">HLT2-12-2</strain>
    </source>
</reference>
<dbReference type="PANTHER" id="PTHR43394:SF1">
    <property type="entry name" value="ATP-BINDING CASSETTE SUB-FAMILY B MEMBER 10, MITOCHONDRIAL"/>
    <property type="match status" value="1"/>
</dbReference>
<dbReference type="CDD" id="cd18548">
    <property type="entry name" value="ABC_6TM_Tm287_like"/>
    <property type="match status" value="1"/>
</dbReference>
<keyword evidence="6 13" id="KW-0067">ATP-binding</keyword>
<dbReference type="GO" id="GO:0015421">
    <property type="term" value="F:ABC-type oligopeptide transporter activity"/>
    <property type="evidence" value="ECO:0007669"/>
    <property type="project" value="TreeGrafter"/>
</dbReference>
<protein>
    <submittedName>
        <fullName evidence="13">Multidrug ABC transporter ATP-binding protein</fullName>
    </submittedName>
</protein>
<dbReference type="PANTHER" id="PTHR43394">
    <property type="entry name" value="ATP-DEPENDENT PERMEASE MDL1, MITOCHONDRIAL"/>
    <property type="match status" value="1"/>
</dbReference>
<dbReference type="PROSITE" id="PS00211">
    <property type="entry name" value="ABC_TRANSPORTER_1"/>
    <property type="match status" value="1"/>
</dbReference>
<evidence type="ECO:0000256" key="8">
    <source>
        <dbReference type="ARBA" id="ARBA00023136"/>
    </source>
</evidence>
<dbReference type="InterPro" id="IPR003593">
    <property type="entry name" value="AAA+_ATPase"/>
</dbReference>
<evidence type="ECO:0000256" key="5">
    <source>
        <dbReference type="ARBA" id="ARBA00022741"/>
    </source>
</evidence>
<evidence type="ECO:0000313" key="13">
    <source>
        <dbReference type="EMBL" id="POH72372.1"/>
    </source>
</evidence>
<gene>
    <name evidence="13" type="ORF">CVS27_15900</name>
</gene>
<feature type="transmembrane region" description="Helical" evidence="10">
    <location>
        <begin position="157"/>
        <end position="180"/>
    </location>
</feature>
<evidence type="ECO:0000256" key="2">
    <source>
        <dbReference type="ARBA" id="ARBA00022448"/>
    </source>
</evidence>
<dbReference type="GO" id="GO:0005524">
    <property type="term" value="F:ATP binding"/>
    <property type="evidence" value="ECO:0007669"/>
    <property type="project" value="UniProtKB-KW"/>
</dbReference>
<keyword evidence="5" id="KW-0547">Nucleotide-binding</keyword>
<keyword evidence="4 10" id="KW-0812">Transmembrane</keyword>
<dbReference type="Pfam" id="PF00664">
    <property type="entry name" value="ABC_membrane"/>
    <property type="match status" value="1"/>
</dbReference>
<evidence type="ECO:0000256" key="9">
    <source>
        <dbReference type="SAM" id="MobiDB-lite"/>
    </source>
</evidence>
<sequence length="590" mass="62901">MLFRLIARNVAPHRAQLIMIVVLQFLSTLATLYLPTLNADIIDDGVVKGNIALIMNLGGWMLAITAGQVVCAIAATYLSAKLAMGVGRQIRRDLFDKVETFSSQEVGIIGAPSLITRTTNDVQQVQMLTLMSFTMMVMAPIMCIGGIVLAMDQDVPLSGLLLVILPVLIVAIGLIVRVLVPTFRKVQKQLDDINGVLREQITGISVIRAFGRRDYEADRFATANGALTSSQLRAGRLLSLMFPTIFFVVNVTSVGVLWFGGQRIDAGDMQIGALTAFLSYIMQILMSVMMAMFMFMMIPRAAVSAERIMEVLDTEASVVDAPDAVSVKQLDGVLQVTDAAFSYPGAQAPVLSGVSFTATPGTTTAIIGSTGSGKSTLLNLIPRLLDSTAGSIELGGHNVKGVTLAALRGSIGLVPQKAYLFTGTVASNIRMGNPQASDDQVWEALETAQAADFVRGMPHGLESPIEQGGSNVSGGQRQRLCIARAIAAQPSLYLFDDSFSALDYATDAKLRAALRPVTRDAAVLVVAQRVGTIKDADNILVLDEGALVGQGTHEQLLESCPTYQEIVTSQMSADDQLSDNELSDNKGGAE</sequence>
<feature type="transmembrane region" description="Helical" evidence="10">
    <location>
        <begin position="237"/>
        <end position="259"/>
    </location>
</feature>
<dbReference type="InterPro" id="IPR011527">
    <property type="entry name" value="ABC1_TM_dom"/>
</dbReference>
<feature type="domain" description="ABC transmembrane type-1" evidence="12">
    <location>
        <begin position="18"/>
        <end position="300"/>
    </location>
</feature>
<keyword evidence="3" id="KW-1003">Cell membrane</keyword>
<dbReference type="PROSITE" id="PS50929">
    <property type="entry name" value="ABC_TM1F"/>
    <property type="match status" value="1"/>
</dbReference>
<dbReference type="InterPro" id="IPR027417">
    <property type="entry name" value="P-loop_NTPase"/>
</dbReference>
<dbReference type="InterPro" id="IPR017871">
    <property type="entry name" value="ABC_transporter-like_CS"/>
</dbReference>
<evidence type="ECO:0000256" key="1">
    <source>
        <dbReference type="ARBA" id="ARBA00004651"/>
    </source>
</evidence>
<evidence type="ECO:0000256" key="10">
    <source>
        <dbReference type="SAM" id="Phobius"/>
    </source>
</evidence>
<dbReference type="SMART" id="SM00382">
    <property type="entry name" value="AAA"/>
    <property type="match status" value="1"/>
</dbReference>
<accession>A0A2S3ZTR1</accession>
<feature type="region of interest" description="Disordered" evidence="9">
    <location>
        <begin position="571"/>
        <end position="590"/>
    </location>
</feature>
<keyword evidence="8 10" id="KW-0472">Membrane</keyword>
<dbReference type="GO" id="GO:0016887">
    <property type="term" value="F:ATP hydrolysis activity"/>
    <property type="evidence" value="ECO:0007669"/>
    <property type="project" value="InterPro"/>
</dbReference>
<evidence type="ECO:0000256" key="4">
    <source>
        <dbReference type="ARBA" id="ARBA00022692"/>
    </source>
</evidence>
<dbReference type="FunFam" id="3.40.50.300:FF:000854">
    <property type="entry name" value="Multidrug ABC transporter ATP-binding protein"/>
    <property type="match status" value="1"/>
</dbReference>
<dbReference type="FunFam" id="1.20.1560.10:FF:000040">
    <property type="entry name" value="Multidrug ABC transporter ATP-binding protein"/>
    <property type="match status" value="1"/>
</dbReference>
<comment type="caution">
    <text evidence="13">The sequence shown here is derived from an EMBL/GenBank/DDBJ whole genome shotgun (WGS) entry which is preliminary data.</text>
</comment>
<keyword evidence="7 10" id="KW-1133">Transmembrane helix</keyword>
<organism evidence="13 14">
    <name type="scientific">Arthrobacter glacialis</name>
    <dbReference type="NCBI Taxonomy" id="1664"/>
    <lineage>
        <taxon>Bacteria</taxon>
        <taxon>Bacillati</taxon>
        <taxon>Actinomycetota</taxon>
        <taxon>Actinomycetes</taxon>
        <taxon>Micrococcales</taxon>
        <taxon>Micrococcaceae</taxon>
        <taxon>Arthrobacter</taxon>
    </lineage>
</organism>
<feature type="transmembrane region" description="Helical" evidence="10">
    <location>
        <begin position="54"/>
        <end position="78"/>
    </location>
</feature>
<dbReference type="Gene3D" id="1.20.1560.10">
    <property type="entry name" value="ABC transporter type 1, transmembrane domain"/>
    <property type="match status" value="1"/>
</dbReference>
<feature type="transmembrane region" description="Helical" evidence="10">
    <location>
        <begin position="15"/>
        <end position="34"/>
    </location>
</feature>
<feature type="transmembrane region" description="Helical" evidence="10">
    <location>
        <begin position="127"/>
        <end position="151"/>
    </location>
</feature>
<dbReference type="Proteomes" id="UP000237061">
    <property type="component" value="Unassembled WGS sequence"/>
</dbReference>
<dbReference type="Gene3D" id="3.40.50.300">
    <property type="entry name" value="P-loop containing nucleotide triphosphate hydrolases"/>
    <property type="match status" value="1"/>
</dbReference>
<dbReference type="AlphaFoldDB" id="A0A2S3ZTR1"/>
<evidence type="ECO:0000256" key="3">
    <source>
        <dbReference type="ARBA" id="ARBA00022475"/>
    </source>
</evidence>
<dbReference type="RefSeq" id="WP_103466829.1">
    <property type="nucleotide sequence ID" value="NZ_PPXC01000014.1"/>
</dbReference>
<evidence type="ECO:0000259" key="11">
    <source>
        <dbReference type="PROSITE" id="PS50893"/>
    </source>
</evidence>
<name>A0A2S3ZTR1_ARTGL</name>
<comment type="subcellular location">
    <subcellularLocation>
        <location evidence="1">Cell membrane</location>
        <topology evidence="1">Multi-pass membrane protein</topology>
    </subcellularLocation>
</comment>
<keyword evidence="2" id="KW-0813">Transport</keyword>
<evidence type="ECO:0000313" key="14">
    <source>
        <dbReference type="Proteomes" id="UP000237061"/>
    </source>
</evidence>
<feature type="domain" description="ABC transporter" evidence="11">
    <location>
        <begin position="334"/>
        <end position="569"/>
    </location>
</feature>
<evidence type="ECO:0000256" key="7">
    <source>
        <dbReference type="ARBA" id="ARBA00022989"/>
    </source>
</evidence>
<dbReference type="GO" id="GO:0005886">
    <property type="term" value="C:plasma membrane"/>
    <property type="evidence" value="ECO:0007669"/>
    <property type="project" value="UniProtKB-SubCell"/>
</dbReference>
<evidence type="ECO:0000259" key="12">
    <source>
        <dbReference type="PROSITE" id="PS50929"/>
    </source>
</evidence>
<dbReference type="InterPro" id="IPR036640">
    <property type="entry name" value="ABC1_TM_sf"/>
</dbReference>